<evidence type="ECO:0000256" key="3">
    <source>
        <dbReference type="ARBA" id="ARBA00022723"/>
    </source>
</evidence>
<keyword evidence="10" id="KW-0575">Peroxidase</keyword>
<organism evidence="10 11">
    <name type="scientific">Roseateles subflavus</name>
    <dbReference type="NCBI Taxonomy" id="3053353"/>
    <lineage>
        <taxon>Bacteria</taxon>
        <taxon>Pseudomonadati</taxon>
        <taxon>Pseudomonadota</taxon>
        <taxon>Betaproteobacteria</taxon>
        <taxon>Burkholderiales</taxon>
        <taxon>Sphaerotilaceae</taxon>
        <taxon>Roseateles</taxon>
    </lineage>
</organism>
<evidence type="ECO:0000256" key="7">
    <source>
        <dbReference type="PROSITE-ProRule" id="PRU00433"/>
    </source>
</evidence>
<evidence type="ECO:0000313" key="10">
    <source>
        <dbReference type="EMBL" id="MDL5033348.1"/>
    </source>
</evidence>
<evidence type="ECO:0000256" key="4">
    <source>
        <dbReference type="ARBA" id="ARBA00022729"/>
    </source>
</evidence>
<keyword evidence="5" id="KW-0560">Oxidoreductase</keyword>
<feature type="compositionally biased region" description="Polar residues" evidence="8">
    <location>
        <begin position="10"/>
        <end position="22"/>
    </location>
</feature>
<dbReference type="Gene3D" id="1.10.760.10">
    <property type="entry name" value="Cytochrome c-like domain"/>
    <property type="match status" value="2"/>
</dbReference>
<feature type="domain" description="Cytochrome c" evidence="9">
    <location>
        <begin position="63"/>
        <end position="182"/>
    </location>
</feature>
<dbReference type="EMBL" id="JASVDS010000004">
    <property type="protein sequence ID" value="MDL5033348.1"/>
    <property type="molecule type" value="Genomic_DNA"/>
</dbReference>
<evidence type="ECO:0000256" key="5">
    <source>
        <dbReference type="ARBA" id="ARBA00023002"/>
    </source>
</evidence>
<comment type="subcellular location">
    <subcellularLocation>
        <location evidence="1">Cell envelope</location>
    </subcellularLocation>
</comment>
<proteinExistence type="predicted"/>
<keyword evidence="4" id="KW-0732">Signal</keyword>
<dbReference type="RefSeq" id="WP_285983433.1">
    <property type="nucleotide sequence ID" value="NZ_JASVDS010000004.1"/>
</dbReference>
<keyword evidence="6 7" id="KW-0408">Iron</keyword>
<evidence type="ECO:0000313" key="11">
    <source>
        <dbReference type="Proteomes" id="UP001238603"/>
    </source>
</evidence>
<evidence type="ECO:0000259" key="9">
    <source>
        <dbReference type="PROSITE" id="PS51007"/>
    </source>
</evidence>
<dbReference type="PROSITE" id="PS51007">
    <property type="entry name" value="CYTC"/>
    <property type="match status" value="2"/>
</dbReference>
<dbReference type="InterPro" id="IPR036909">
    <property type="entry name" value="Cyt_c-like_dom_sf"/>
</dbReference>
<dbReference type="PANTHER" id="PTHR30600">
    <property type="entry name" value="CYTOCHROME C PEROXIDASE-RELATED"/>
    <property type="match status" value="1"/>
</dbReference>
<dbReference type="InterPro" id="IPR009056">
    <property type="entry name" value="Cyt_c-like_dom"/>
</dbReference>
<feature type="region of interest" description="Disordered" evidence="8">
    <location>
        <begin position="1"/>
        <end position="22"/>
    </location>
</feature>
<dbReference type="GO" id="GO:0004601">
    <property type="term" value="F:peroxidase activity"/>
    <property type="evidence" value="ECO:0007669"/>
    <property type="project" value="UniProtKB-KW"/>
</dbReference>
<dbReference type="InterPro" id="IPR051395">
    <property type="entry name" value="Cytochrome_c_Peroxidase/MauG"/>
</dbReference>
<keyword evidence="2 7" id="KW-0349">Heme</keyword>
<dbReference type="InterPro" id="IPR004852">
    <property type="entry name" value="Di-haem_cyt_c_peroxidsae"/>
</dbReference>
<sequence>MSFAFPRPGQPSSSDAISPVQSPSKPFLTMASALLLATLLSACGGGSSSAAGPAPLPDNAMSRRAQLGEKIFKDVSLSGSGRQACISCHAPETGHAGALNGKPTEPGGLLLELEGGRTAPGLRYLATNKSFGFDKEGTPNGGFFWDGRASSLADQAGKPFFNPKEMANASVEDLIARLARTSYAAEFQQEFGADVFKTPAEALQRVQLALQAYQLEDPDFRPYSSKYDEFLRGRTPLTEQELRGLALFNAKDKGNCAACHPSAKGADGSFPLFTDFTYDALGVPRNAALLQNADPAYFDLGLCARDAGDLLARQDLCGAFKVPSLRNVAQRKAFFHNGRFTSLREVVSFYVQRDVFPEKWYPRLPDGSIDKFNDLPPALRGNVNTTEGPYNRKPGDAPALSEAEIDDVVAFLRTLSDGYAR</sequence>
<dbReference type="Pfam" id="PF03150">
    <property type="entry name" value="CCP_MauG"/>
    <property type="match status" value="1"/>
</dbReference>
<name>A0ABT7LKJ0_9BURK</name>
<evidence type="ECO:0000256" key="1">
    <source>
        <dbReference type="ARBA" id="ARBA00004196"/>
    </source>
</evidence>
<reference evidence="10 11" key="1">
    <citation type="submission" date="2023-06" db="EMBL/GenBank/DDBJ databases">
        <title>Pelomonas sp. APW6 16S ribosomal RNA gene genome sequencing and assembly.</title>
        <authorList>
            <person name="Woo H."/>
        </authorList>
    </citation>
    <scope>NUCLEOTIDE SEQUENCE [LARGE SCALE GENOMIC DNA]</scope>
    <source>
        <strain evidence="10 11">APW6</strain>
    </source>
</reference>
<keyword evidence="11" id="KW-1185">Reference proteome</keyword>
<gene>
    <name evidence="10" type="ORF">QRD43_15650</name>
</gene>
<evidence type="ECO:0000256" key="8">
    <source>
        <dbReference type="SAM" id="MobiDB-lite"/>
    </source>
</evidence>
<evidence type="ECO:0000256" key="6">
    <source>
        <dbReference type="ARBA" id="ARBA00023004"/>
    </source>
</evidence>
<dbReference type="SUPFAM" id="SSF46626">
    <property type="entry name" value="Cytochrome c"/>
    <property type="match status" value="2"/>
</dbReference>
<evidence type="ECO:0000256" key="2">
    <source>
        <dbReference type="ARBA" id="ARBA00022617"/>
    </source>
</evidence>
<comment type="caution">
    <text evidence="10">The sequence shown here is derived from an EMBL/GenBank/DDBJ whole genome shotgun (WGS) entry which is preliminary data.</text>
</comment>
<keyword evidence="3 7" id="KW-0479">Metal-binding</keyword>
<protein>
    <submittedName>
        <fullName evidence="10">Cytochrome c peroxidase</fullName>
    </submittedName>
</protein>
<accession>A0ABT7LKJ0</accession>
<dbReference type="PANTHER" id="PTHR30600:SF10">
    <property type="entry name" value="BLL6722 PROTEIN"/>
    <property type="match status" value="1"/>
</dbReference>
<dbReference type="Proteomes" id="UP001238603">
    <property type="component" value="Unassembled WGS sequence"/>
</dbReference>
<feature type="domain" description="Cytochrome c" evidence="9">
    <location>
        <begin position="239"/>
        <end position="416"/>
    </location>
</feature>